<protein>
    <recommendedName>
        <fullName evidence="11">DNA polymerase III subunit gamma/tau</fullName>
        <ecNumber evidence="11">2.7.7.7</ecNumber>
    </recommendedName>
</protein>
<evidence type="ECO:0000256" key="6">
    <source>
        <dbReference type="ARBA" id="ARBA00022741"/>
    </source>
</evidence>
<dbReference type="GO" id="GO:0005524">
    <property type="term" value="F:ATP binding"/>
    <property type="evidence" value="ECO:0007669"/>
    <property type="project" value="UniProtKB-KW"/>
</dbReference>
<dbReference type="Pfam" id="PF22608">
    <property type="entry name" value="DNAX_ATPase_lid"/>
    <property type="match status" value="1"/>
</dbReference>
<feature type="domain" description="AAA+ ATPase" evidence="13">
    <location>
        <begin position="36"/>
        <end position="181"/>
    </location>
</feature>
<keyword evidence="7" id="KW-0862">Zinc</keyword>
<keyword evidence="4 11" id="KW-0235">DNA replication</keyword>
<evidence type="ECO:0000313" key="15">
    <source>
        <dbReference type="Proteomes" id="UP000176241"/>
    </source>
</evidence>
<dbReference type="GO" id="GO:0003887">
    <property type="term" value="F:DNA-directed DNA polymerase activity"/>
    <property type="evidence" value="ECO:0007669"/>
    <property type="project" value="UniProtKB-KW"/>
</dbReference>
<dbReference type="PANTHER" id="PTHR11669">
    <property type="entry name" value="REPLICATION FACTOR C / DNA POLYMERASE III GAMMA-TAU SUBUNIT"/>
    <property type="match status" value="1"/>
</dbReference>
<dbReference type="InterPro" id="IPR003593">
    <property type="entry name" value="AAA+_ATPase"/>
</dbReference>
<dbReference type="InterPro" id="IPR048448">
    <property type="entry name" value="DnaX-like_C"/>
</dbReference>
<comment type="catalytic activity">
    <reaction evidence="10 11">
        <text>DNA(n) + a 2'-deoxyribonucleoside 5'-triphosphate = DNA(n+1) + diphosphate</text>
        <dbReference type="Rhea" id="RHEA:22508"/>
        <dbReference type="Rhea" id="RHEA-COMP:17339"/>
        <dbReference type="Rhea" id="RHEA-COMP:17340"/>
        <dbReference type="ChEBI" id="CHEBI:33019"/>
        <dbReference type="ChEBI" id="CHEBI:61560"/>
        <dbReference type="ChEBI" id="CHEBI:173112"/>
        <dbReference type="EC" id="2.7.7.7"/>
    </reaction>
</comment>
<dbReference type="SMART" id="SM00382">
    <property type="entry name" value="AAA"/>
    <property type="match status" value="1"/>
</dbReference>
<dbReference type="InterPro" id="IPR027417">
    <property type="entry name" value="P-loop_NTPase"/>
</dbReference>
<comment type="function">
    <text evidence="11">DNA polymerase III is a complex, multichain enzyme responsible for most of the replicative synthesis in bacteria. This DNA polymerase also exhibits 3' to 5' exonuclease activity.</text>
</comment>
<evidence type="ECO:0000256" key="4">
    <source>
        <dbReference type="ARBA" id="ARBA00022705"/>
    </source>
</evidence>
<keyword evidence="2 11" id="KW-0808">Transferase</keyword>
<keyword evidence="8 11" id="KW-0067">ATP-binding</keyword>
<keyword evidence="3 11" id="KW-0548">Nucleotidyltransferase</keyword>
<dbReference type="AlphaFoldDB" id="A0A1G1Y3P1"/>
<dbReference type="EMBL" id="MHIC01000001">
    <property type="protein sequence ID" value="OGY46177.1"/>
    <property type="molecule type" value="Genomic_DNA"/>
</dbReference>
<dbReference type="SUPFAM" id="SSF52540">
    <property type="entry name" value="P-loop containing nucleoside triphosphate hydrolases"/>
    <property type="match status" value="1"/>
</dbReference>
<dbReference type="Gene3D" id="1.20.272.10">
    <property type="match status" value="1"/>
</dbReference>
<evidence type="ECO:0000256" key="12">
    <source>
        <dbReference type="SAM" id="MobiDB-lite"/>
    </source>
</evidence>
<feature type="compositionally biased region" description="Basic and acidic residues" evidence="12">
    <location>
        <begin position="383"/>
        <end position="396"/>
    </location>
</feature>
<proteinExistence type="inferred from homology"/>
<evidence type="ECO:0000256" key="11">
    <source>
        <dbReference type="RuleBase" id="RU364063"/>
    </source>
</evidence>
<name>A0A1G1Y3P1_9BACT</name>
<dbReference type="NCBIfam" id="NF004046">
    <property type="entry name" value="PRK05563.1"/>
    <property type="match status" value="1"/>
</dbReference>
<dbReference type="InterPro" id="IPR022754">
    <property type="entry name" value="DNA_pol_III_gamma-3"/>
</dbReference>
<dbReference type="CDD" id="cd00009">
    <property type="entry name" value="AAA"/>
    <property type="match status" value="1"/>
</dbReference>
<evidence type="ECO:0000256" key="10">
    <source>
        <dbReference type="ARBA" id="ARBA00049244"/>
    </source>
</evidence>
<comment type="similarity">
    <text evidence="1 11">Belongs to the DnaX/STICHEL family.</text>
</comment>
<keyword evidence="6 11" id="KW-0547">Nucleotide-binding</keyword>
<reference evidence="14 15" key="1">
    <citation type="journal article" date="2016" name="Nat. Commun.">
        <title>Thousands of microbial genomes shed light on interconnected biogeochemical processes in an aquifer system.</title>
        <authorList>
            <person name="Anantharaman K."/>
            <person name="Brown C.T."/>
            <person name="Hug L.A."/>
            <person name="Sharon I."/>
            <person name="Castelle C.J."/>
            <person name="Probst A.J."/>
            <person name="Thomas B.C."/>
            <person name="Singh A."/>
            <person name="Wilkins M.J."/>
            <person name="Karaoz U."/>
            <person name="Brodie E.L."/>
            <person name="Williams K.H."/>
            <person name="Hubbard S.S."/>
            <person name="Banfield J.F."/>
        </authorList>
    </citation>
    <scope>NUCLEOTIDE SEQUENCE [LARGE SCALE GENOMIC DNA]</scope>
</reference>
<dbReference type="Pfam" id="PF13177">
    <property type="entry name" value="DNA_pol3_delta2"/>
    <property type="match status" value="1"/>
</dbReference>
<dbReference type="GO" id="GO:0046872">
    <property type="term" value="F:metal ion binding"/>
    <property type="evidence" value="ECO:0007669"/>
    <property type="project" value="UniProtKB-KW"/>
</dbReference>
<sequence>MAITLYRKYRPQTFKEVVGQNHIKTTIQNELETNKVAHAYLFSGPRGLGKTTMARLLAKAINCLNRKDGQSEPCNTCNSCLEIKDSRSLDVVEIDAASHTGVDNVRENIIANSRFTPTSRKFKVFIIDEVHMLSISAFNALLKTLEEPPSHAMFILATTEIHKVPQTIISRCQRFDFRKVSNKDLLQRLSHIVEQENKKVDDIVLENIVRHAEGCIRDAESLLGQILSLSDKKITAEQSELVIPASHFDLVLQLIEHLIKSNASESITLINRLVQEGVDLQRFTDDLIEVLRKILLIKIGSQLNEFTSGLNKDLEEKISTISKNINLSDLTEMIDIFIKVKQELKSAEINQLPLEIAVIKICSKNREGGNTGTDFTTTSSTRDNQKISKPTVKEGDAEVKIEKPKKQLSKIKLTLEQVKDKWEEVLLCIKKHNYSLASTLRSHQPTAMKTDGTLEICFKYKFHQQRINDLKNRQTLEKVLQDIFGYPLKVQTIMVKELPDNKTEIQTLAEHNSDQAVNDILKNFGGQLVK</sequence>
<dbReference type="GO" id="GO:0009360">
    <property type="term" value="C:DNA polymerase III complex"/>
    <property type="evidence" value="ECO:0007669"/>
    <property type="project" value="InterPro"/>
</dbReference>
<evidence type="ECO:0000256" key="8">
    <source>
        <dbReference type="ARBA" id="ARBA00022840"/>
    </source>
</evidence>
<accession>A0A1G1Y3P1</accession>
<gene>
    <name evidence="11" type="primary">dnaX</name>
    <name evidence="14" type="ORF">A2731_03270</name>
</gene>
<evidence type="ECO:0000256" key="1">
    <source>
        <dbReference type="ARBA" id="ARBA00006360"/>
    </source>
</evidence>
<dbReference type="NCBIfam" id="TIGR02397">
    <property type="entry name" value="dnaX_nterm"/>
    <property type="match status" value="1"/>
</dbReference>
<dbReference type="InterPro" id="IPR045085">
    <property type="entry name" value="HLD_clamp_pol_III_gamma_tau"/>
</dbReference>
<dbReference type="InterPro" id="IPR050238">
    <property type="entry name" value="DNA_Rep/Repair_Clamp_Loader"/>
</dbReference>
<dbReference type="GO" id="GO:0003677">
    <property type="term" value="F:DNA binding"/>
    <property type="evidence" value="ECO:0007669"/>
    <property type="project" value="InterPro"/>
</dbReference>
<evidence type="ECO:0000256" key="3">
    <source>
        <dbReference type="ARBA" id="ARBA00022695"/>
    </source>
</evidence>
<dbReference type="PANTHER" id="PTHR11669:SF0">
    <property type="entry name" value="PROTEIN STICHEL-LIKE 2"/>
    <property type="match status" value="1"/>
</dbReference>
<dbReference type="InterPro" id="IPR012763">
    <property type="entry name" value="DNA_pol_III_sug/sutau_N"/>
</dbReference>
<dbReference type="Gene3D" id="3.40.50.300">
    <property type="entry name" value="P-loop containing nucleotide triphosphate hydrolases"/>
    <property type="match status" value="1"/>
</dbReference>
<keyword evidence="5" id="KW-0479">Metal-binding</keyword>
<dbReference type="Pfam" id="PF12169">
    <property type="entry name" value="DNA_pol3_gamma3"/>
    <property type="match status" value="1"/>
</dbReference>
<dbReference type="Pfam" id="PF20964">
    <property type="entry name" value="DnaX_C"/>
    <property type="match status" value="1"/>
</dbReference>
<evidence type="ECO:0000256" key="5">
    <source>
        <dbReference type="ARBA" id="ARBA00022723"/>
    </source>
</evidence>
<evidence type="ECO:0000313" key="14">
    <source>
        <dbReference type="EMBL" id="OGY46177.1"/>
    </source>
</evidence>
<dbReference type="CDD" id="cd18137">
    <property type="entry name" value="HLD_clamp_pol_III_gamma_tau"/>
    <property type="match status" value="1"/>
</dbReference>
<evidence type="ECO:0000259" key="13">
    <source>
        <dbReference type="SMART" id="SM00382"/>
    </source>
</evidence>
<dbReference type="FunFam" id="3.40.50.300:FF:000014">
    <property type="entry name" value="DNA polymerase III subunit gamma/tau"/>
    <property type="match status" value="1"/>
</dbReference>
<feature type="region of interest" description="Disordered" evidence="12">
    <location>
        <begin position="370"/>
        <end position="396"/>
    </location>
</feature>
<dbReference type="GO" id="GO:0006261">
    <property type="term" value="P:DNA-templated DNA replication"/>
    <property type="evidence" value="ECO:0007669"/>
    <property type="project" value="TreeGrafter"/>
</dbReference>
<comment type="caution">
    <text evidence="14">The sequence shown here is derived from an EMBL/GenBank/DDBJ whole genome shotgun (WGS) entry which is preliminary data.</text>
</comment>
<keyword evidence="9 11" id="KW-0239">DNA-directed DNA polymerase</keyword>
<dbReference type="EC" id="2.7.7.7" evidence="11"/>
<evidence type="ECO:0000256" key="2">
    <source>
        <dbReference type="ARBA" id="ARBA00022679"/>
    </source>
</evidence>
<comment type="subunit">
    <text evidence="11">DNA polymerase III contains a core (composed of alpha, epsilon and theta chains) that associates with a tau subunit. This core dimerizes to form the POLIII' complex. PolIII' associates with the gamma complex (composed of gamma, delta, delta', psi and chi chains) and with the beta chain to form the complete DNA polymerase III complex.</text>
</comment>
<dbReference type="SUPFAM" id="SSF48019">
    <property type="entry name" value="post-AAA+ oligomerization domain-like"/>
    <property type="match status" value="1"/>
</dbReference>
<dbReference type="Proteomes" id="UP000176241">
    <property type="component" value="Unassembled WGS sequence"/>
</dbReference>
<evidence type="ECO:0000256" key="9">
    <source>
        <dbReference type="ARBA" id="ARBA00022932"/>
    </source>
</evidence>
<dbReference type="InterPro" id="IPR008921">
    <property type="entry name" value="DNA_pol3_clamp-load_cplx_C"/>
</dbReference>
<evidence type="ECO:0000256" key="7">
    <source>
        <dbReference type="ARBA" id="ARBA00022833"/>
    </source>
</evidence>
<dbReference type="STRING" id="1797533.A2731_03270"/>
<dbReference type="Gene3D" id="1.10.8.60">
    <property type="match status" value="1"/>
</dbReference>
<feature type="compositionally biased region" description="Low complexity" evidence="12">
    <location>
        <begin position="372"/>
        <end position="382"/>
    </location>
</feature>
<organism evidence="14 15">
    <name type="scientific">Candidatus Buchananbacteria bacterium RIFCSPHIGHO2_01_FULL_39_8</name>
    <dbReference type="NCBI Taxonomy" id="1797533"/>
    <lineage>
        <taxon>Bacteria</taxon>
        <taxon>Candidatus Buchananiibacteriota</taxon>
    </lineage>
</organism>